<keyword evidence="1" id="KW-1133">Transmembrane helix</keyword>
<proteinExistence type="predicted"/>
<organism evidence="2 3">
    <name type="scientific">Colletotrichum cuscutae</name>
    <dbReference type="NCBI Taxonomy" id="1209917"/>
    <lineage>
        <taxon>Eukaryota</taxon>
        <taxon>Fungi</taxon>
        <taxon>Dikarya</taxon>
        <taxon>Ascomycota</taxon>
        <taxon>Pezizomycotina</taxon>
        <taxon>Sordariomycetes</taxon>
        <taxon>Hypocreomycetidae</taxon>
        <taxon>Glomerellales</taxon>
        <taxon>Glomerellaceae</taxon>
        <taxon>Colletotrichum</taxon>
        <taxon>Colletotrichum acutatum species complex</taxon>
    </lineage>
</organism>
<name>A0AAI9Y8J4_9PEZI</name>
<gene>
    <name evidence="2" type="ORF">CCUS01_03453</name>
</gene>
<dbReference type="AlphaFoldDB" id="A0AAI9Y8J4"/>
<evidence type="ECO:0000313" key="3">
    <source>
        <dbReference type="Proteomes" id="UP001239213"/>
    </source>
</evidence>
<keyword evidence="3" id="KW-1185">Reference proteome</keyword>
<feature type="non-terminal residue" evidence="2">
    <location>
        <position position="1"/>
    </location>
</feature>
<comment type="caution">
    <text evidence="2">The sequence shown here is derived from an EMBL/GenBank/DDBJ whole genome shotgun (WGS) entry which is preliminary data.</text>
</comment>
<keyword evidence="1" id="KW-0812">Transmembrane</keyword>
<evidence type="ECO:0000256" key="1">
    <source>
        <dbReference type="SAM" id="Phobius"/>
    </source>
</evidence>
<keyword evidence="1" id="KW-0472">Membrane</keyword>
<feature type="transmembrane region" description="Helical" evidence="1">
    <location>
        <begin position="27"/>
        <end position="48"/>
    </location>
</feature>
<dbReference type="EMBL" id="MPDP01000046">
    <property type="protein sequence ID" value="KAK1489406.1"/>
    <property type="molecule type" value="Genomic_DNA"/>
</dbReference>
<evidence type="ECO:0000313" key="2">
    <source>
        <dbReference type="EMBL" id="KAK1489406.1"/>
    </source>
</evidence>
<accession>A0AAI9Y8J4</accession>
<reference evidence="2" key="1">
    <citation type="submission" date="2016-11" db="EMBL/GenBank/DDBJ databases">
        <title>The genome sequence of Colletotrichum cuscutae.</title>
        <authorList>
            <person name="Baroncelli R."/>
        </authorList>
    </citation>
    <scope>NUCLEOTIDE SEQUENCE</scope>
    <source>
        <strain evidence="2">IMI 304802</strain>
    </source>
</reference>
<dbReference type="Proteomes" id="UP001239213">
    <property type="component" value="Unassembled WGS sequence"/>
</dbReference>
<protein>
    <submittedName>
        <fullName evidence="2">Uncharacterized protein</fullName>
    </submittedName>
</protein>
<sequence length="53" mass="6176">SKSEFIIYSNIIYYLLIKSKRVIKSILVLKVYNIVNGINLAYAILIMLKRITN</sequence>